<dbReference type="PANTHER" id="PTHR11088:SF86">
    <property type="entry name" value="ADENYLATE ISOPENTENYLTRANSFERASE 4-RELATED"/>
    <property type="match status" value="1"/>
</dbReference>
<dbReference type="InterPro" id="IPR039657">
    <property type="entry name" value="Dimethylallyltransferase"/>
</dbReference>
<name>A0A2I0BBX2_9ASPA</name>
<keyword evidence="2 6" id="KW-0808">Transferase</keyword>
<dbReference type="EMBL" id="KZ451895">
    <property type="protein sequence ID" value="PKA65294.1"/>
    <property type="molecule type" value="Genomic_DNA"/>
</dbReference>
<dbReference type="GO" id="GO:0009691">
    <property type="term" value="P:cytokinin biosynthetic process"/>
    <property type="evidence" value="ECO:0007669"/>
    <property type="project" value="UniProtKB-KW"/>
</dbReference>
<dbReference type="GO" id="GO:0052381">
    <property type="term" value="F:tRNA dimethylallyltransferase activity"/>
    <property type="evidence" value="ECO:0007669"/>
    <property type="project" value="InterPro"/>
</dbReference>
<dbReference type="PANTHER" id="PTHR11088">
    <property type="entry name" value="TRNA DIMETHYLALLYLTRANSFERASE"/>
    <property type="match status" value="1"/>
</dbReference>
<evidence type="ECO:0000256" key="2">
    <source>
        <dbReference type="ARBA" id="ARBA00022679"/>
    </source>
</evidence>
<dbReference type="AlphaFoldDB" id="A0A2I0BBX2"/>
<evidence type="ECO:0000313" key="7">
    <source>
        <dbReference type="Proteomes" id="UP000236161"/>
    </source>
</evidence>
<organism evidence="6 7">
    <name type="scientific">Apostasia shenzhenica</name>
    <dbReference type="NCBI Taxonomy" id="1088818"/>
    <lineage>
        <taxon>Eukaryota</taxon>
        <taxon>Viridiplantae</taxon>
        <taxon>Streptophyta</taxon>
        <taxon>Embryophyta</taxon>
        <taxon>Tracheophyta</taxon>
        <taxon>Spermatophyta</taxon>
        <taxon>Magnoliopsida</taxon>
        <taxon>Liliopsida</taxon>
        <taxon>Asparagales</taxon>
        <taxon>Orchidaceae</taxon>
        <taxon>Apostasioideae</taxon>
        <taxon>Apostasia</taxon>
    </lineage>
</organism>
<dbReference type="GO" id="GO:0005739">
    <property type="term" value="C:mitochondrion"/>
    <property type="evidence" value="ECO:0007669"/>
    <property type="project" value="TreeGrafter"/>
</dbReference>
<keyword evidence="3" id="KW-0203">Cytokinin biosynthesis</keyword>
<dbReference type="GO" id="GO:0006400">
    <property type="term" value="P:tRNA modification"/>
    <property type="evidence" value="ECO:0007669"/>
    <property type="project" value="TreeGrafter"/>
</dbReference>
<proteinExistence type="inferred from homology"/>
<evidence type="ECO:0000256" key="1">
    <source>
        <dbReference type="ARBA" id="ARBA00005842"/>
    </source>
</evidence>
<keyword evidence="7" id="KW-1185">Reference proteome</keyword>
<evidence type="ECO:0000256" key="5">
    <source>
        <dbReference type="ARBA" id="ARBA00022840"/>
    </source>
</evidence>
<dbReference type="SUPFAM" id="SSF52540">
    <property type="entry name" value="P-loop containing nucleoside triphosphate hydrolases"/>
    <property type="match status" value="1"/>
</dbReference>
<evidence type="ECO:0000256" key="3">
    <source>
        <dbReference type="ARBA" id="ARBA00022712"/>
    </source>
</evidence>
<dbReference type="InterPro" id="IPR018022">
    <property type="entry name" value="IPT"/>
</dbReference>
<reference evidence="6 7" key="1">
    <citation type="journal article" date="2017" name="Nature">
        <title>The Apostasia genome and the evolution of orchids.</title>
        <authorList>
            <person name="Zhang G.Q."/>
            <person name="Liu K.W."/>
            <person name="Li Z."/>
            <person name="Lohaus R."/>
            <person name="Hsiao Y.Y."/>
            <person name="Niu S.C."/>
            <person name="Wang J.Y."/>
            <person name="Lin Y.C."/>
            <person name="Xu Q."/>
            <person name="Chen L.J."/>
            <person name="Yoshida K."/>
            <person name="Fujiwara S."/>
            <person name="Wang Z.W."/>
            <person name="Zhang Y.Q."/>
            <person name="Mitsuda N."/>
            <person name="Wang M."/>
            <person name="Liu G.H."/>
            <person name="Pecoraro L."/>
            <person name="Huang H.X."/>
            <person name="Xiao X.J."/>
            <person name="Lin M."/>
            <person name="Wu X.Y."/>
            <person name="Wu W.L."/>
            <person name="Chen Y.Y."/>
            <person name="Chang S.B."/>
            <person name="Sakamoto S."/>
            <person name="Ohme-Takagi M."/>
            <person name="Yagi M."/>
            <person name="Zeng S.J."/>
            <person name="Shen C.Y."/>
            <person name="Yeh C.M."/>
            <person name="Luo Y.B."/>
            <person name="Tsai W.C."/>
            <person name="Van de Peer Y."/>
            <person name="Liu Z.J."/>
        </authorList>
    </citation>
    <scope>NUCLEOTIDE SEQUENCE [LARGE SCALE GENOMIC DNA]</scope>
    <source>
        <strain evidence="7">cv. Shenzhen</strain>
        <tissue evidence="6">Stem</tissue>
    </source>
</reference>
<dbReference type="Pfam" id="PF01715">
    <property type="entry name" value="IPPT"/>
    <property type="match status" value="2"/>
</dbReference>
<dbReference type="GO" id="GO:0005524">
    <property type="term" value="F:ATP binding"/>
    <property type="evidence" value="ECO:0007669"/>
    <property type="project" value="UniProtKB-KW"/>
</dbReference>
<accession>A0A2I0BBX2</accession>
<keyword evidence="5" id="KW-0067">ATP-binding</keyword>
<gene>
    <name evidence="6" type="primary">IPT1</name>
    <name evidence="6" type="ORF">AXF42_Ash005627</name>
</gene>
<protein>
    <submittedName>
        <fullName evidence="6">Adenylate isopentenyltransferase 1, chloroplastic</fullName>
    </submittedName>
</protein>
<dbReference type="OrthoDB" id="775260at2759"/>
<dbReference type="STRING" id="1088818.A0A2I0BBX2"/>
<dbReference type="InterPro" id="IPR027417">
    <property type="entry name" value="P-loop_NTPase"/>
</dbReference>
<dbReference type="Proteomes" id="UP000236161">
    <property type="component" value="Unassembled WGS sequence"/>
</dbReference>
<comment type="similarity">
    <text evidence="1">Belongs to the IPP transferase family.</text>
</comment>
<sequence length="360" mass="39139">MGFSSNSPASISGEELALRRRPFRLDGGSCMRSICPRGIGISRGLQLPTLRGGIEAATSPAAVLRHRGRGKRDGVVVIMGATGTGKSKLSIEVATRIPGEVVNADKIQVYRGLDITTNKMPLPDRREVPHHLLGKIDPAAGELSPAAFRSLAWSAMSGIAARGRLPVVTGGSNSFIHAMLVDRYDPGEDPFAAAPSSAARRLRCPCCLLWVDVEKAVLAEHLDRRVDEMLGMGMLEELERYFACESPDEAERHRGLGKAIGVPEFRGYFRRRTPAAFKEAVAAIKDNTRRLAEEQVRKIERLAQMGWPVNRLDATAAISGGRHSAAAAWQRDVVGPCLCAVERFVEEVEPARQQHLPALN</sequence>
<dbReference type="Gene3D" id="3.40.50.300">
    <property type="entry name" value="P-loop containing nucleotide triphosphate hydrolases"/>
    <property type="match status" value="1"/>
</dbReference>
<evidence type="ECO:0000256" key="4">
    <source>
        <dbReference type="ARBA" id="ARBA00022741"/>
    </source>
</evidence>
<keyword evidence="4" id="KW-0547">Nucleotide-binding</keyword>
<dbReference type="HAMAP" id="MF_00185">
    <property type="entry name" value="IPP_trans"/>
    <property type="match status" value="1"/>
</dbReference>
<dbReference type="Gene3D" id="1.10.287.890">
    <property type="entry name" value="Crystal structure of tRNA isopentenylpyrophosphate transferase (bh2366) domain"/>
    <property type="match status" value="1"/>
</dbReference>
<evidence type="ECO:0000313" key="6">
    <source>
        <dbReference type="EMBL" id="PKA65294.1"/>
    </source>
</evidence>